<reference evidence="2" key="2">
    <citation type="submission" date="2008-12" db="EMBL/GenBank/DDBJ databases">
        <title>Improved gene annotation of the rice (Oryza sativa) genomes.</title>
        <authorList>
            <person name="Wang J."/>
            <person name="Li R."/>
            <person name="Fan W."/>
            <person name="Huang Q."/>
            <person name="Zhang J."/>
            <person name="Zhou Y."/>
            <person name="Hu Y."/>
            <person name="Zi S."/>
            <person name="Li J."/>
            <person name="Ni P."/>
            <person name="Zheng H."/>
            <person name="Zhang Y."/>
            <person name="Zhao M."/>
            <person name="Hao Q."/>
            <person name="McDermott J."/>
            <person name="Samudrala R."/>
            <person name="Kristiansen K."/>
            <person name="Wong G.K.-S."/>
        </authorList>
    </citation>
    <scope>NUCLEOTIDE SEQUENCE</scope>
</reference>
<dbReference type="EMBL" id="CM000138">
    <property type="protein sequence ID" value="EEE53816.1"/>
    <property type="molecule type" value="Genomic_DNA"/>
</dbReference>
<protein>
    <submittedName>
        <fullName evidence="2">Uncharacterized protein</fullName>
    </submittedName>
</protein>
<gene>
    <name evidence="2" type="ORF">OsJ_00260</name>
</gene>
<dbReference type="AlphaFoldDB" id="B9EZC9"/>
<name>B9EZC9_ORYSJ</name>
<feature type="compositionally biased region" description="Low complexity" evidence="1">
    <location>
        <begin position="95"/>
        <end position="106"/>
    </location>
</feature>
<accession>B9EZC9</accession>
<feature type="compositionally biased region" description="Basic and acidic residues" evidence="1">
    <location>
        <begin position="55"/>
        <end position="77"/>
    </location>
</feature>
<evidence type="ECO:0000313" key="2">
    <source>
        <dbReference type="EMBL" id="EEE53816.1"/>
    </source>
</evidence>
<feature type="compositionally biased region" description="Gly residues" evidence="1">
    <location>
        <begin position="83"/>
        <end position="94"/>
    </location>
</feature>
<proteinExistence type="predicted"/>
<reference evidence="2" key="1">
    <citation type="journal article" date="2005" name="PLoS Biol.">
        <title>The genomes of Oryza sativa: a history of duplications.</title>
        <authorList>
            <person name="Yu J."/>
            <person name="Wang J."/>
            <person name="Lin W."/>
            <person name="Li S."/>
            <person name="Li H."/>
            <person name="Zhou J."/>
            <person name="Ni P."/>
            <person name="Dong W."/>
            <person name="Hu S."/>
            <person name="Zeng C."/>
            <person name="Zhang J."/>
            <person name="Zhang Y."/>
            <person name="Li R."/>
            <person name="Xu Z."/>
            <person name="Li S."/>
            <person name="Li X."/>
            <person name="Zheng H."/>
            <person name="Cong L."/>
            <person name="Lin L."/>
            <person name="Yin J."/>
            <person name="Geng J."/>
            <person name="Li G."/>
            <person name="Shi J."/>
            <person name="Liu J."/>
            <person name="Lv H."/>
            <person name="Li J."/>
            <person name="Wang J."/>
            <person name="Deng Y."/>
            <person name="Ran L."/>
            <person name="Shi X."/>
            <person name="Wang X."/>
            <person name="Wu Q."/>
            <person name="Li C."/>
            <person name="Ren X."/>
            <person name="Wang J."/>
            <person name="Wang X."/>
            <person name="Li D."/>
            <person name="Liu D."/>
            <person name="Zhang X."/>
            <person name="Ji Z."/>
            <person name="Zhao W."/>
            <person name="Sun Y."/>
            <person name="Zhang Z."/>
            <person name="Bao J."/>
            <person name="Han Y."/>
            <person name="Dong L."/>
            <person name="Ji J."/>
            <person name="Chen P."/>
            <person name="Wu S."/>
            <person name="Liu J."/>
            <person name="Xiao Y."/>
            <person name="Bu D."/>
            <person name="Tan J."/>
            <person name="Yang L."/>
            <person name="Ye C."/>
            <person name="Zhang J."/>
            <person name="Xu J."/>
            <person name="Zhou Y."/>
            <person name="Yu Y."/>
            <person name="Zhang B."/>
            <person name="Zhuang S."/>
            <person name="Wei H."/>
            <person name="Liu B."/>
            <person name="Lei M."/>
            <person name="Yu H."/>
            <person name="Li Y."/>
            <person name="Xu H."/>
            <person name="Wei S."/>
            <person name="He X."/>
            <person name="Fang L."/>
            <person name="Zhang Z."/>
            <person name="Zhang Y."/>
            <person name="Huang X."/>
            <person name="Su Z."/>
            <person name="Tong W."/>
            <person name="Li J."/>
            <person name="Tong Z."/>
            <person name="Li S."/>
            <person name="Ye J."/>
            <person name="Wang L."/>
            <person name="Fang L."/>
            <person name="Lei T."/>
            <person name="Chen C."/>
            <person name="Chen H."/>
            <person name="Xu Z."/>
            <person name="Li H."/>
            <person name="Huang H."/>
            <person name="Zhang F."/>
            <person name="Xu H."/>
            <person name="Li N."/>
            <person name="Zhao C."/>
            <person name="Li S."/>
            <person name="Dong L."/>
            <person name="Huang Y."/>
            <person name="Li L."/>
            <person name="Xi Y."/>
            <person name="Qi Q."/>
            <person name="Li W."/>
            <person name="Zhang B."/>
            <person name="Hu W."/>
            <person name="Zhang Y."/>
            <person name="Tian X."/>
            <person name="Jiao Y."/>
            <person name="Liang X."/>
            <person name="Jin J."/>
            <person name="Gao L."/>
            <person name="Zheng W."/>
            <person name="Hao B."/>
            <person name="Liu S."/>
            <person name="Wang W."/>
            <person name="Yuan L."/>
            <person name="Cao M."/>
            <person name="McDermott J."/>
            <person name="Samudrala R."/>
            <person name="Wang J."/>
            <person name="Wong G.K."/>
            <person name="Yang H."/>
        </authorList>
    </citation>
    <scope>NUCLEOTIDE SEQUENCE [LARGE SCALE GENOMIC DNA]</scope>
</reference>
<feature type="region of interest" description="Disordered" evidence="1">
    <location>
        <begin position="1"/>
        <end position="107"/>
    </location>
</feature>
<organism evidence="2">
    <name type="scientific">Oryza sativa subsp. japonica</name>
    <name type="common">Rice</name>
    <dbReference type="NCBI Taxonomy" id="39947"/>
    <lineage>
        <taxon>Eukaryota</taxon>
        <taxon>Viridiplantae</taxon>
        <taxon>Streptophyta</taxon>
        <taxon>Embryophyta</taxon>
        <taxon>Tracheophyta</taxon>
        <taxon>Spermatophyta</taxon>
        <taxon>Magnoliopsida</taxon>
        <taxon>Liliopsida</taxon>
        <taxon>Poales</taxon>
        <taxon>Poaceae</taxon>
        <taxon>BOP clade</taxon>
        <taxon>Oryzoideae</taxon>
        <taxon>Oryzeae</taxon>
        <taxon>Oryzinae</taxon>
        <taxon>Oryza</taxon>
        <taxon>Oryza sativa</taxon>
    </lineage>
</organism>
<feature type="compositionally biased region" description="Low complexity" evidence="1">
    <location>
        <begin position="1"/>
        <end position="19"/>
    </location>
</feature>
<dbReference type="Proteomes" id="UP000007752">
    <property type="component" value="Chromosome 1"/>
</dbReference>
<evidence type="ECO:0000256" key="1">
    <source>
        <dbReference type="SAM" id="MobiDB-lite"/>
    </source>
</evidence>
<sequence length="234" mass="24613">MAAAATAGSATATAAVGARLGDRGGLGDSDCGGSMTATAEGLTRRRRPRSWGTRLGDRGGLDDGDRRRLSDGDRGGLSDDDGGSSGGDGVGGGSASSACSPPACSSNRTPARLSVLLLLLDGSDKEMNADRADSQAADEEINNHTSSKITRTHCESEIDQPHHMDYKSYTDSIVTTGTIKWQLNSNGKKGAYAGYEHGDQLDRRTSRTGQKLRTFQSHTVSHLLELLHAQNHKN</sequence>